<evidence type="ECO:0000259" key="2">
    <source>
        <dbReference type="PROSITE" id="PS50056"/>
    </source>
</evidence>
<protein>
    <submittedName>
        <fullName evidence="3">Uncharacterized protein</fullName>
    </submittedName>
</protein>
<dbReference type="SMART" id="SM00404">
    <property type="entry name" value="PTPc_motif"/>
    <property type="match status" value="1"/>
</dbReference>
<dbReference type="InterPro" id="IPR000387">
    <property type="entry name" value="Tyr_Pase_dom"/>
</dbReference>
<dbReference type="EnsemblMetazoa" id="XM_028660825.1">
    <property type="protein sequence ID" value="XP_028516626.1"/>
    <property type="gene ID" value="LOC114575610"/>
</dbReference>
<dbReference type="OrthoDB" id="5964051at2759"/>
<dbReference type="InterPro" id="IPR003595">
    <property type="entry name" value="Tyr_Pase_cat"/>
</dbReference>
<evidence type="ECO:0000313" key="3">
    <source>
        <dbReference type="EnsemblMetazoa" id="XP_028516626.1"/>
    </source>
</evidence>
<name>A0A913YR64_EXADI</name>
<dbReference type="SUPFAM" id="SSF52799">
    <property type="entry name" value="(Phosphotyrosine protein) phosphatases II"/>
    <property type="match status" value="1"/>
</dbReference>
<dbReference type="InterPro" id="IPR000242">
    <property type="entry name" value="PTP_cat"/>
</dbReference>
<dbReference type="Proteomes" id="UP000887567">
    <property type="component" value="Unplaced"/>
</dbReference>
<dbReference type="OMA" id="QYITIYE"/>
<accession>A0A913YR64</accession>
<evidence type="ECO:0000313" key="4">
    <source>
        <dbReference type="Proteomes" id="UP000887567"/>
    </source>
</evidence>
<dbReference type="GO" id="GO:0004725">
    <property type="term" value="F:protein tyrosine phosphatase activity"/>
    <property type="evidence" value="ECO:0007669"/>
    <property type="project" value="InterPro"/>
</dbReference>
<dbReference type="PRINTS" id="PR00700">
    <property type="entry name" value="PRTYPHPHTASE"/>
</dbReference>
<sequence>MACTILTSTNKLASSHSPIVAQCSNGVGRSGTFCAIYSIIERVKQEQIVDVFQAVKDIRRNRPRAVGTLDQYVCCYKIIQDYLDSFSDYANFTK</sequence>
<feature type="domain" description="Tyrosine-protein phosphatase" evidence="1">
    <location>
        <begin position="1"/>
        <end position="82"/>
    </location>
</feature>
<evidence type="ECO:0000259" key="1">
    <source>
        <dbReference type="PROSITE" id="PS50055"/>
    </source>
</evidence>
<dbReference type="InterPro" id="IPR050348">
    <property type="entry name" value="Protein-Tyr_Phosphatase"/>
</dbReference>
<dbReference type="PANTHER" id="PTHR19134:SF449">
    <property type="entry name" value="TYROSINE-PROTEIN PHOSPHATASE 1"/>
    <property type="match status" value="1"/>
</dbReference>
<dbReference type="PANTHER" id="PTHR19134">
    <property type="entry name" value="RECEPTOR-TYPE TYROSINE-PROTEIN PHOSPHATASE"/>
    <property type="match status" value="1"/>
</dbReference>
<dbReference type="PROSITE" id="PS50055">
    <property type="entry name" value="TYR_PHOSPHATASE_PTP"/>
    <property type="match status" value="1"/>
</dbReference>
<proteinExistence type="predicted"/>
<dbReference type="InterPro" id="IPR029021">
    <property type="entry name" value="Prot-tyrosine_phosphatase-like"/>
</dbReference>
<dbReference type="RefSeq" id="XP_028516626.1">
    <property type="nucleotide sequence ID" value="XM_028660825.1"/>
</dbReference>
<dbReference type="Gene3D" id="3.90.190.10">
    <property type="entry name" value="Protein tyrosine phosphatase superfamily"/>
    <property type="match status" value="1"/>
</dbReference>
<dbReference type="Pfam" id="PF00102">
    <property type="entry name" value="Y_phosphatase"/>
    <property type="match status" value="1"/>
</dbReference>
<keyword evidence="4" id="KW-1185">Reference proteome</keyword>
<organism evidence="3 4">
    <name type="scientific">Exaiptasia diaphana</name>
    <name type="common">Tropical sea anemone</name>
    <name type="synonym">Aiptasia pulchella</name>
    <dbReference type="NCBI Taxonomy" id="2652724"/>
    <lineage>
        <taxon>Eukaryota</taxon>
        <taxon>Metazoa</taxon>
        <taxon>Cnidaria</taxon>
        <taxon>Anthozoa</taxon>
        <taxon>Hexacorallia</taxon>
        <taxon>Actiniaria</taxon>
        <taxon>Aiptasiidae</taxon>
        <taxon>Exaiptasia</taxon>
    </lineage>
</organism>
<reference evidence="3" key="1">
    <citation type="submission" date="2022-11" db="UniProtKB">
        <authorList>
            <consortium name="EnsemblMetazoa"/>
        </authorList>
    </citation>
    <scope>IDENTIFICATION</scope>
</reference>
<dbReference type="AlphaFoldDB" id="A0A913YR64"/>
<dbReference type="PROSITE" id="PS50056">
    <property type="entry name" value="TYR_PHOSPHATASE_2"/>
    <property type="match status" value="1"/>
</dbReference>
<dbReference type="KEGG" id="epa:114575610"/>
<feature type="domain" description="Tyrosine specific protein phosphatases" evidence="2">
    <location>
        <begin position="1"/>
        <end position="73"/>
    </location>
</feature>
<dbReference type="GeneID" id="114575610"/>